<proteinExistence type="predicted"/>
<feature type="transmembrane region" description="Helical" evidence="1">
    <location>
        <begin position="58"/>
        <end position="78"/>
    </location>
</feature>
<dbReference type="AlphaFoldDB" id="A0A914QZ49"/>
<evidence type="ECO:0000313" key="3">
    <source>
        <dbReference type="WBParaSite" id="PDA_v2.g4338.t1"/>
    </source>
</evidence>
<dbReference type="WBParaSite" id="PDA_v2.g4338.t1">
    <property type="protein sequence ID" value="PDA_v2.g4338.t1"/>
    <property type="gene ID" value="PDA_v2.g4338"/>
</dbReference>
<name>A0A914QZ49_9BILA</name>
<keyword evidence="1" id="KW-0812">Transmembrane</keyword>
<sequence>MITTVLQEVEAEDGTKNNIEQIKEESVWTLGDISAGWFSYIEDKKWKRWYWGSLKRRFAYFWEMVKVCLSFWYTVVYIELVFRGYDGADPVVLEQFSMPSKSIVI</sequence>
<reference evidence="3" key="1">
    <citation type="submission" date="2022-11" db="UniProtKB">
        <authorList>
            <consortium name="WormBaseParasite"/>
        </authorList>
    </citation>
    <scope>IDENTIFICATION</scope>
</reference>
<evidence type="ECO:0000256" key="1">
    <source>
        <dbReference type="SAM" id="Phobius"/>
    </source>
</evidence>
<protein>
    <submittedName>
        <fullName evidence="3">Uncharacterized protein</fullName>
    </submittedName>
</protein>
<evidence type="ECO:0000313" key="2">
    <source>
        <dbReference type="Proteomes" id="UP000887578"/>
    </source>
</evidence>
<dbReference type="Proteomes" id="UP000887578">
    <property type="component" value="Unplaced"/>
</dbReference>
<organism evidence="2 3">
    <name type="scientific">Panagrolaimus davidi</name>
    <dbReference type="NCBI Taxonomy" id="227884"/>
    <lineage>
        <taxon>Eukaryota</taxon>
        <taxon>Metazoa</taxon>
        <taxon>Ecdysozoa</taxon>
        <taxon>Nematoda</taxon>
        <taxon>Chromadorea</taxon>
        <taxon>Rhabditida</taxon>
        <taxon>Tylenchina</taxon>
        <taxon>Panagrolaimomorpha</taxon>
        <taxon>Panagrolaimoidea</taxon>
        <taxon>Panagrolaimidae</taxon>
        <taxon>Panagrolaimus</taxon>
    </lineage>
</organism>
<keyword evidence="2" id="KW-1185">Reference proteome</keyword>
<keyword evidence="1" id="KW-1133">Transmembrane helix</keyword>
<accession>A0A914QZ49</accession>
<keyword evidence="1" id="KW-0472">Membrane</keyword>